<dbReference type="KEGG" id="knv:Pan216_08700"/>
<feature type="chain" id="PRO_5021717419" evidence="1">
    <location>
        <begin position="19"/>
        <end position="396"/>
    </location>
</feature>
<name>A0A518AZ95_9BACT</name>
<evidence type="ECO:0000256" key="1">
    <source>
        <dbReference type="SAM" id="SignalP"/>
    </source>
</evidence>
<dbReference type="InterPro" id="IPR013222">
    <property type="entry name" value="Glyco_hyd_98_carb-bd"/>
</dbReference>
<dbReference type="Pfam" id="PF08305">
    <property type="entry name" value="NPCBM"/>
    <property type="match status" value="1"/>
</dbReference>
<dbReference type="RefSeq" id="WP_145255236.1">
    <property type="nucleotide sequence ID" value="NZ_CP036279.1"/>
</dbReference>
<sequence length="396" mass="43208" precursor="true">MFRLTAILLFTLAGVASADGLTVEVKGADGKLTKLEEASFGKRWTLRGKKDASEVTFDLADVISLQVVGNSALARPEGSQVLFPTGEVIAGDIMTSEEETVVLQGKFNGRLEIPLTVVQGVILLESVDATKEKIEDLTRAIRQGKRTGDQVLLKNGDALTGLFLKLSSANVEIMKDDAEAQVDREVVAALAIDPTLLDYRAPEGLHALLRFKDGSSIRVSEMTTDGWELKAMTAIGLPVEIDSRLLVDVTMYNGRAVYLSDLEPVEEVAEAYWDDRRERRQDLNVLGQPIRIGETVYTKGIGVKSHSSLSYDVGSYERFEAIAGLDRAAGYLASVRFLVLVDGETRFDSGEMTVRSEPAAINVDIAGGKRLTLVVDYASRGDVQDYADWADARMVR</sequence>
<evidence type="ECO:0000259" key="2">
    <source>
        <dbReference type="SMART" id="SM00776"/>
    </source>
</evidence>
<accession>A0A518AZ95</accession>
<feature type="signal peptide" evidence="1">
    <location>
        <begin position="1"/>
        <end position="18"/>
    </location>
</feature>
<feature type="domain" description="Glycosyl hydrolase family 98 putative carbohydrate-binding module" evidence="2">
    <location>
        <begin position="253"/>
        <end position="396"/>
    </location>
</feature>
<reference evidence="3 4" key="1">
    <citation type="submission" date="2019-02" db="EMBL/GenBank/DDBJ databases">
        <title>Deep-cultivation of Planctomycetes and their phenomic and genomic characterization uncovers novel biology.</title>
        <authorList>
            <person name="Wiegand S."/>
            <person name="Jogler M."/>
            <person name="Boedeker C."/>
            <person name="Pinto D."/>
            <person name="Vollmers J."/>
            <person name="Rivas-Marin E."/>
            <person name="Kohn T."/>
            <person name="Peeters S.H."/>
            <person name="Heuer A."/>
            <person name="Rast P."/>
            <person name="Oberbeckmann S."/>
            <person name="Bunk B."/>
            <person name="Jeske O."/>
            <person name="Meyerdierks A."/>
            <person name="Storesund J.E."/>
            <person name="Kallscheuer N."/>
            <person name="Luecker S."/>
            <person name="Lage O.M."/>
            <person name="Pohl T."/>
            <person name="Merkel B.J."/>
            <person name="Hornburger P."/>
            <person name="Mueller R.-W."/>
            <person name="Bruemmer F."/>
            <person name="Labrenz M."/>
            <person name="Spormann A.M."/>
            <person name="Op den Camp H."/>
            <person name="Overmann J."/>
            <person name="Amann R."/>
            <person name="Jetten M.S.M."/>
            <person name="Mascher T."/>
            <person name="Medema M.H."/>
            <person name="Devos D.P."/>
            <person name="Kaster A.-K."/>
            <person name="Ovreas L."/>
            <person name="Rohde M."/>
            <person name="Galperin M.Y."/>
            <person name="Jogler C."/>
        </authorList>
    </citation>
    <scope>NUCLEOTIDE SEQUENCE [LARGE SCALE GENOMIC DNA]</scope>
    <source>
        <strain evidence="3 4">Pan216</strain>
    </source>
</reference>
<dbReference type="Proteomes" id="UP000317093">
    <property type="component" value="Chromosome"/>
</dbReference>
<dbReference type="SMART" id="SM00776">
    <property type="entry name" value="NPCBM"/>
    <property type="match status" value="1"/>
</dbReference>
<dbReference type="InterPro" id="IPR008979">
    <property type="entry name" value="Galactose-bd-like_sf"/>
</dbReference>
<gene>
    <name evidence="3" type="ORF">Pan216_08700</name>
</gene>
<keyword evidence="4" id="KW-1185">Reference proteome</keyword>
<dbReference type="InterPro" id="IPR038637">
    <property type="entry name" value="NPCBM_sf"/>
</dbReference>
<dbReference type="Gene3D" id="2.60.120.1060">
    <property type="entry name" value="NPCBM/NEW2 domain"/>
    <property type="match status" value="1"/>
</dbReference>
<dbReference type="AlphaFoldDB" id="A0A518AZ95"/>
<protein>
    <submittedName>
        <fullName evidence="3">NPCBM/NEW2 domain protein</fullName>
    </submittedName>
</protein>
<evidence type="ECO:0000313" key="4">
    <source>
        <dbReference type="Proteomes" id="UP000317093"/>
    </source>
</evidence>
<keyword evidence="1" id="KW-0732">Signal</keyword>
<dbReference type="EMBL" id="CP036279">
    <property type="protein sequence ID" value="QDU60033.1"/>
    <property type="molecule type" value="Genomic_DNA"/>
</dbReference>
<evidence type="ECO:0000313" key="3">
    <source>
        <dbReference type="EMBL" id="QDU60033.1"/>
    </source>
</evidence>
<dbReference type="SUPFAM" id="SSF49785">
    <property type="entry name" value="Galactose-binding domain-like"/>
    <property type="match status" value="1"/>
</dbReference>
<organism evidence="3 4">
    <name type="scientific">Kolteria novifilia</name>
    <dbReference type="NCBI Taxonomy" id="2527975"/>
    <lineage>
        <taxon>Bacteria</taxon>
        <taxon>Pseudomonadati</taxon>
        <taxon>Planctomycetota</taxon>
        <taxon>Planctomycetia</taxon>
        <taxon>Kolteriales</taxon>
        <taxon>Kolteriaceae</taxon>
        <taxon>Kolteria</taxon>
    </lineage>
</organism>
<dbReference type="OrthoDB" id="272011at2"/>
<proteinExistence type="predicted"/>